<comment type="similarity">
    <text evidence="1 2">Belongs to the outer membrane factor (OMF) (TC 1.B.17) family.</text>
</comment>
<dbReference type="GO" id="GO:0015562">
    <property type="term" value="F:efflux transmembrane transporter activity"/>
    <property type="evidence" value="ECO:0007669"/>
    <property type="project" value="InterPro"/>
</dbReference>
<dbReference type="RefSeq" id="WP_110465102.1">
    <property type="nucleotide sequence ID" value="NZ_JAMOFZ010000006.1"/>
</dbReference>
<feature type="region of interest" description="Disordered" evidence="3">
    <location>
        <begin position="95"/>
        <end position="126"/>
    </location>
</feature>
<dbReference type="PROSITE" id="PS51257">
    <property type="entry name" value="PROKAR_LIPOPROTEIN"/>
    <property type="match status" value="1"/>
</dbReference>
<dbReference type="InterPro" id="IPR010131">
    <property type="entry name" value="MdtP/NodT-like"/>
</dbReference>
<dbReference type="AlphaFoldDB" id="A0A318SIC9"/>
<feature type="compositionally biased region" description="Basic and acidic residues" evidence="3">
    <location>
        <begin position="497"/>
        <end position="507"/>
    </location>
</feature>
<dbReference type="Proteomes" id="UP000247540">
    <property type="component" value="Unassembled WGS sequence"/>
</dbReference>
<accession>A0A318SIC9</accession>
<dbReference type="GO" id="GO:0005886">
    <property type="term" value="C:plasma membrane"/>
    <property type="evidence" value="ECO:0007669"/>
    <property type="project" value="UniProtKB-SubCell"/>
</dbReference>
<comment type="subcellular location">
    <subcellularLocation>
        <location evidence="2">Cell membrane</location>
        <topology evidence="2">Lipid-anchor</topology>
    </subcellularLocation>
</comment>
<keyword evidence="5" id="KW-1185">Reference proteome</keyword>
<evidence type="ECO:0000256" key="3">
    <source>
        <dbReference type="SAM" id="MobiDB-lite"/>
    </source>
</evidence>
<dbReference type="PANTHER" id="PTHR30203">
    <property type="entry name" value="OUTER MEMBRANE CATION EFFLUX PROTEIN"/>
    <property type="match status" value="1"/>
</dbReference>
<feature type="chain" id="PRO_5016195152" evidence="2">
    <location>
        <begin position="20"/>
        <end position="523"/>
    </location>
</feature>
<dbReference type="SUPFAM" id="SSF56954">
    <property type="entry name" value="Outer membrane efflux proteins (OEP)"/>
    <property type="match status" value="1"/>
</dbReference>
<feature type="compositionally biased region" description="Low complexity" evidence="3">
    <location>
        <begin position="105"/>
        <end position="115"/>
    </location>
</feature>
<keyword evidence="2" id="KW-0564">Palmitate</keyword>
<reference evidence="4 5" key="1">
    <citation type="submission" date="2018-06" db="EMBL/GenBank/DDBJ databases">
        <title>Genomic Encyclopedia of Type Strains, Phase III (KMG-III): the genomes of soil and plant-associated and newly described type strains.</title>
        <authorList>
            <person name="Whitman W."/>
        </authorList>
    </citation>
    <scope>NUCLEOTIDE SEQUENCE [LARGE SCALE GENOMIC DNA]</scope>
    <source>
        <strain evidence="4 5">CECT 7646</strain>
    </source>
</reference>
<keyword evidence="2" id="KW-0472">Membrane</keyword>
<protein>
    <submittedName>
        <fullName evidence="4">NodT family efflux transporter outer membrane factor (OMF) lipoprotein</fullName>
    </submittedName>
</protein>
<gene>
    <name evidence="4" type="ORF">DFQ15_10670</name>
</gene>
<keyword evidence="2 4" id="KW-0449">Lipoprotein</keyword>
<evidence type="ECO:0000256" key="2">
    <source>
        <dbReference type="RuleBase" id="RU362097"/>
    </source>
</evidence>
<comment type="caution">
    <text evidence="4">The sequence shown here is derived from an EMBL/GenBank/DDBJ whole genome shotgun (WGS) entry which is preliminary data.</text>
</comment>
<feature type="signal peptide" evidence="2">
    <location>
        <begin position="1"/>
        <end position="19"/>
    </location>
</feature>
<proteinExistence type="inferred from homology"/>
<dbReference type="NCBIfam" id="TIGR01845">
    <property type="entry name" value="outer_NodT"/>
    <property type="match status" value="1"/>
</dbReference>
<evidence type="ECO:0000256" key="1">
    <source>
        <dbReference type="ARBA" id="ARBA00007613"/>
    </source>
</evidence>
<keyword evidence="2" id="KW-1134">Transmembrane beta strand</keyword>
<sequence>MKRQSVVAVAAAALLAACAGPSVPPVPPDTAVQPPAAWRGTGDSPAVPADPAWWRAFGDPVLSRLVEEALTRNTDVAAAAARVAEARAQEALAQAQRAPQLDMGATATRARSRSAVTGQPVESTTAQPQLQAAYEIDLFGRLADLQAAARAGYLASATARDAARLSVAGATASGYITLRSLDARVEVARQTLAARADALRLARSRAEAGYTSQLELRQAQAEYEAAAQLLPQLGLAVTRLENALRLLLGEAPGDVPRGTPLLALVPPRVPAGLPADLLRQRPDLAQAEYTLAASDANLWVARKQFLPQVRLSGTAGLLLVNSLQDPTTLWTLGGSVLAPIFSGGRLQAQLDTAAARRDQAAFAYRKTALTAFREVEDALAGTARLAEQADSLQRHRDLLAETLRLATNRYRAGYAGYLEQLDAQRGLLGAELTLLQTRADQLNAAVALYQALGGGWAPSAGEAPQPACGSPRSPARAAAATGAMCSTTVPAHRRPALLHERPGDEVLGRMTPRPVRYPPGARR</sequence>
<feature type="region of interest" description="Disordered" evidence="3">
    <location>
        <begin position="20"/>
        <end position="45"/>
    </location>
</feature>
<evidence type="ECO:0000313" key="4">
    <source>
        <dbReference type="EMBL" id="PYE78562.1"/>
    </source>
</evidence>
<name>A0A318SIC9_9BURK</name>
<dbReference type="Gene3D" id="1.20.1600.10">
    <property type="entry name" value="Outer membrane efflux proteins (OEP)"/>
    <property type="match status" value="1"/>
</dbReference>
<dbReference type="EMBL" id="QJTC01000006">
    <property type="protein sequence ID" value="PYE78562.1"/>
    <property type="molecule type" value="Genomic_DNA"/>
</dbReference>
<dbReference type="PANTHER" id="PTHR30203:SF33">
    <property type="entry name" value="BLR4455 PROTEIN"/>
    <property type="match status" value="1"/>
</dbReference>
<evidence type="ECO:0000313" key="5">
    <source>
        <dbReference type="Proteomes" id="UP000247540"/>
    </source>
</evidence>
<organism evidence="4 5">
    <name type="scientific">Xylophilus ampelinus</name>
    <dbReference type="NCBI Taxonomy" id="54067"/>
    <lineage>
        <taxon>Bacteria</taxon>
        <taxon>Pseudomonadati</taxon>
        <taxon>Pseudomonadota</taxon>
        <taxon>Betaproteobacteria</taxon>
        <taxon>Burkholderiales</taxon>
        <taxon>Xylophilus</taxon>
    </lineage>
</organism>
<dbReference type="InterPro" id="IPR003423">
    <property type="entry name" value="OMP_efflux"/>
</dbReference>
<dbReference type="Gene3D" id="2.20.200.10">
    <property type="entry name" value="Outer membrane efflux proteins (OEP)"/>
    <property type="match status" value="1"/>
</dbReference>
<dbReference type="OrthoDB" id="9770517at2"/>
<dbReference type="Pfam" id="PF02321">
    <property type="entry name" value="OEP"/>
    <property type="match status" value="2"/>
</dbReference>
<keyword evidence="2" id="KW-0812">Transmembrane</keyword>
<feature type="compositionally biased region" description="Polar residues" evidence="3">
    <location>
        <begin position="116"/>
        <end position="126"/>
    </location>
</feature>
<keyword evidence="2" id="KW-0732">Signal</keyword>
<feature type="region of interest" description="Disordered" evidence="3">
    <location>
        <begin position="491"/>
        <end position="523"/>
    </location>
</feature>